<evidence type="ECO:0000256" key="6">
    <source>
        <dbReference type="SAM" id="Coils"/>
    </source>
</evidence>
<dbReference type="Pfam" id="PF00350">
    <property type="entry name" value="Dynamin_N"/>
    <property type="match status" value="1"/>
</dbReference>
<evidence type="ECO:0000313" key="8">
    <source>
        <dbReference type="EMBL" id="CZE48371.1"/>
    </source>
</evidence>
<keyword evidence="3" id="KW-0378">Hydrolase</keyword>
<organism evidence="8 9">
    <name type="scientific">Campylobacter geochelonis</name>
    <dbReference type="NCBI Taxonomy" id="1780362"/>
    <lineage>
        <taxon>Bacteria</taxon>
        <taxon>Pseudomonadati</taxon>
        <taxon>Campylobacterota</taxon>
        <taxon>Epsilonproteobacteria</taxon>
        <taxon>Campylobacterales</taxon>
        <taxon>Campylobacteraceae</taxon>
        <taxon>Campylobacter</taxon>
    </lineage>
</organism>
<feature type="domain" description="Dynamin N-terminal" evidence="7">
    <location>
        <begin position="60"/>
        <end position="214"/>
    </location>
</feature>
<dbReference type="InterPro" id="IPR027094">
    <property type="entry name" value="Mitofusin_fam"/>
</dbReference>
<evidence type="ECO:0000256" key="5">
    <source>
        <dbReference type="ARBA" id="ARBA00023136"/>
    </source>
</evidence>
<dbReference type="AlphaFoldDB" id="A0A128EIH5"/>
<evidence type="ECO:0000256" key="2">
    <source>
        <dbReference type="ARBA" id="ARBA00022741"/>
    </source>
</evidence>
<name>A0A128EIH5_9BACT</name>
<evidence type="ECO:0000313" key="9">
    <source>
        <dbReference type="Proteomes" id="UP000069632"/>
    </source>
</evidence>
<dbReference type="SUPFAM" id="SSF52540">
    <property type="entry name" value="P-loop containing nucleoside triphosphate hydrolases"/>
    <property type="match status" value="1"/>
</dbReference>
<dbReference type="PANTHER" id="PTHR10465:SF0">
    <property type="entry name" value="SARCALUMENIN"/>
    <property type="match status" value="1"/>
</dbReference>
<dbReference type="InterPro" id="IPR045063">
    <property type="entry name" value="Dynamin_N"/>
</dbReference>
<dbReference type="OrthoDB" id="9802035at2"/>
<gene>
    <name evidence="8" type="ORF">ERS672216_01383</name>
</gene>
<dbReference type="EMBL" id="FIZP01000007">
    <property type="protein sequence ID" value="CZE48371.1"/>
    <property type="molecule type" value="Genomic_DNA"/>
</dbReference>
<dbReference type="GO" id="GO:0003924">
    <property type="term" value="F:GTPase activity"/>
    <property type="evidence" value="ECO:0007669"/>
    <property type="project" value="InterPro"/>
</dbReference>
<feature type="coiled-coil region" evidence="6">
    <location>
        <begin position="554"/>
        <end position="581"/>
    </location>
</feature>
<keyword evidence="5" id="KW-0472">Membrane</keyword>
<dbReference type="RefSeq" id="WP_075540354.1">
    <property type="nucleotide sequence ID" value="NZ_CP053844.1"/>
</dbReference>
<evidence type="ECO:0000256" key="1">
    <source>
        <dbReference type="ARBA" id="ARBA00004370"/>
    </source>
</evidence>
<proteinExistence type="predicted"/>
<evidence type="ECO:0000256" key="4">
    <source>
        <dbReference type="ARBA" id="ARBA00023134"/>
    </source>
</evidence>
<keyword evidence="6" id="KW-0175">Coiled coil</keyword>
<keyword evidence="2" id="KW-0547">Nucleotide-binding</keyword>
<protein>
    <submittedName>
        <fullName evidence="8">GTP-binding protein</fullName>
    </submittedName>
</protein>
<reference evidence="8 9" key="1">
    <citation type="submission" date="2016-02" db="EMBL/GenBank/DDBJ databases">
        <authorList>
            <consortium name="Pathogen Informatics"/>
        </authorList>
    </citation>
    <scope>NUCLEOTIDE SEQUENCE [LARGE SCALE GENOMIC DNA]</scope>
    <source>
        <strain evidence="8 9">RC20</strain>
    </source>
</reference>
<accession>A0A128EIH5</accession>
<evidence type="ECO:0000259" key="7">
    <source>
        <dbReference type="Pfam" id="PF00350"/>
    </source>
</evidence>
<evidence type="ECO:0000256" key="3">
    <source>
        <dbReference type="ARBA" id="ARBA00022801"/>
    </source>
</evidence>
<keyword evidence="4" id="KW-0342">GTP-binding</keyword>
<comment type="subcellular location">
    <subcellularLocation>
        <location evidence="1">Membrane</location>
    </subcellularLocation>
</comment>
<dbReference type="CDD" id="cd09912">
    <property type="entry name" value="DLP_2"/>
    <property type="match status" value="1"/>
</dbReference>
<sequence>MLEKFINEYKNKFLLDFSDDFAGEFAKFKAVLLEPKMHASGELVAKLNELNALIYEPMQVAIVGQFSSGKSSFLNALLGQNLLPTGVIPVTAKPTYIKYAPCTMLKALYNDGREEYKDISHIASFVDQRGALADVKSLSIYLPNELLKSVTFIDTPGLNSRSDSDTKETLEILKKVGGLVWISLIDNAARASELSELEAIPQNLKKSSICLLNQKDKLNNEEISRVLTHAKKTYTDSFDEVLAISAKLEISGSDESGFELVKQFLRDKIIAKKENFIVDEAAQISHKLICQYEFFIRIYEKMQMILSEFSEYFDKKSADFLEIYKNEFIKFYAKIKEISNSLSDEILKHISQTSQSYYVQSKTLMGKKVEKITYEAPYLNADEALSKLIYNDDKLSREFKKLRRELDEFCAKINKEMGEVLESLVDKTLIFKGEFETIRKTDEIYSQREFSEIRKFASEVYGLFLAGFERAMFEFSEKNSLFFDKLIIKIATNYENAIKLSVAFFDDKIKRSISAYEDDPQTFSLYYPKKDEILARILTNLNYFEFENDFIGRKPFIQKNIENLTLNFKELESKNLAYLNALKSRHEENIAHLQSTSLIFNLLE</sequence>
<keyword evidence="9" id="KW-1185">Reference proteome</keyword>
<dbReference type="InterPro" id="IPR027417">
    <property type="entry name" value="P-loop_NTPase"/>
</dbReference>
<dbReference type="GO" id="GO:0016020">
    <property type="term" value="C:membrane"/>
    <property type="evidence" value="ECO:0007669"/>
    <property type="project" value="UniProtKB-SubCell"/>
</dbReference>
<dbReference type="Proteomes" id="UP000069632">
    <property type="component" value="Unassembled WGS sequence"/>
</dbReference>
<dbReference type="GO" id="GO:0005525">
    <property type="term" value="F:GTP binding"/>
    <property type="evidence" value="ECO:0007669"/>
    <property type="project" value="UniProtKB-KW"/>
</dbReference>
<dbReference type="Gene3D" id="3.40.50.300">
    <property type="entry name" value="P-loop containing nucleotide triphosphate hydrolases"/>
    <property type="match status" value="1"/>
</dbReference>
<dbReference type="PANTHER" id="PTHR10465">
    <property type="entry name" value="TRANSMEMBRANE GTPASE FZO1"/>
    <property type="match status" value="1"/>
</dbReference>